<evidence type="ECO:0000313" key="3">
    <source>
        <dbReference type="Proteomes" id="UP000255355"/>
    </source>
</evidence>
<name>A0A370HBI3_9NOCA</name>
<dbReference type="OrthoDB" id="3510772at2"/>
<dbReference type="RefSeq" id="WP_068020983.1">
    <property type="nucleotide sequence ID" value="NZ_QQAZ01000002.1"/>
</dbReference>
<organism evidence="2 3">
    <name type="scientific">Nocardia mexicana</name>
    <dbReference type="NCBI Taxonomy" id="279262"/>
    <lineage>
        <taxon>Bacteria</taxon>
        <taxon>Bacillati</taxon>
        <taxon>Actinomycetota</taxon>
        <taxon>Actinomycetes</taxon>
        <taxon>Mycobacteriales</taxon>
        <taxon>Nocardiaceae</taxon>
        <taxon>Nocardia</taxon>
    </lineage>
</organism>
<accession>A0A370HBI3</accession>
<dbReference type="STRING" id="1210089.GCA_001613165_03664"/>
<dbReference type="InterPro" id="IPR016040">
    <property type="entry name" value="NAD(P)-bd_dom"/>
</dbReference>
<dbReference type="PANTHER" id="PTHR43162:SF1">
    <property type="entry name" value="PRESTALK A DIFFERENTIATION PROTEIN A"/>
    <property type="match status" value="1"/>
</dbReference>
<dbReference type="Proteomes" id="UP000255355">
    <property type="component" value="Unassembled WGS sequence"/>
</dbReference>
<gene>
    <name evidence="2" type="ORF">DFR68_102402</name>
</gene>
<keyword evidence="3" id="KW-1185">Reference proteome</keyword>
<sequence length="267" mass="28692">MKILVTGATGNIGRKVVDHLLALGADDVRALSNHPERAGLPEGVEVVRGYLRRVSSLPAAFEGVERMYLAPVLETVTEVVDLARQAGIRRIVDLSGDESTDWQPIAQAVEKSGLAWTHLYAGEFTENTAMWADQVRATGAVREPYPESANAPIAMDDIARVAATVLTQDGHDGVTYTLTGPETLTRAERVRQLGAALGRDLSFLTVSRAEAIGMLQPTMGEFAEWYVDGLASMVDNPQVATTAVADLTGRPATTFAEWAAANADQFR</sequence>
<dbReference type="Gene3D" id="3.40.50.720">
    <property type="entry name" value="NAD(P)-binding Rossmann-like Domain"/>
    <property type="match status" value="1"/>
</dbReference>
<reference evidence="2 3" key="1">
    <citation type="submission" date="2018-07" db="EMBL/GenBank/DDBJ databases">
        <title>Genomic Encyclopedia of Type Strains, Phase IV (KMG-IV): sequencing the most valuable type-strain genomes for metagenomic binning, comparative biology and taxonomic classification.</title>
        <authorList>
            <person name="Goeker M."/>
        </authorList>
    </citation>
    <scope>NUCLEOTIDE SEQUENCE [LARGE SCALE GENOMIC DNA]</scope>
    <source>
        <strain evidence="2 3">DSM 44952</strain>
    </source>
</reference>
<dbReference type="EMBL" id="QQAZ01000002">
    <property type="protein sequence ID" value="RDI54278.1"/>
    <property type="molecule type" value="Genomic_DNA"/>
</dbReference>
<dbReference type="PANTHER" id="PTHR43162">
    <property type="match status" value="1"/>
</dbReference>
<dbReference type="Gene3D" id="3.90.25.10">
    <property type="entry name" value="UDP-galactose 4-epimerase, domain 1"/>
    <property type="match status" value="1"/>
</dbReference>
<protein>
    <submittedName>
        <fullName evidence="2">Uncharacterized protein YbjT (DUF2867 family)</fullName>
    </submittedName>
</protein>
<dbReference type="Pfam" id="PF13460">
    <property type="entry name" value="NAD_binding_10"/>
    <property type="match status" value="1"/>
</dbReference>
<evidence type="ECO:0000313" key="2">
    <source>
        <dbReference type="EMBL" id="RDI54278.1"/>
    </source>
</evidence>
<dbReference type="AlphaFoldDB" id="A0A370HBI3"/>
<dbReference type="InterPro" id="IPR051604">
    <property type="entry name" value="Ergot_Alk_Oxidoreductase"/>
</dbReference>
<dbReference type="SUPFAM" id="SSF51735">
    <property type="entry name" value="NAD(P)-binding Rossmann-fold domains"/>
    <property type="match status" value="1"/>
</dbReference>
<feature type="domain" description="NAD(P)-binding" evidence="1">
    <location>
        <begin position="7"/>
        <end position="168"/>
    </location>
</feature>
<comment type="caution">
    <text evidence="2">The sequence shown here is derived from an EMBL/GenBank/DDBJ whole genome shotgun (WGS) entry which is preliminary data.</text>
</comment>
<dbReference type="InterPro" id="IPR036291">
    <property type="entry name" value="NAD(P)-bd_dom_sf"/>
</dbReference>
<evidence type="ECO:0000259" key="1">
    <source>
        <dbReference type="Pfam" id="PF13460"/>
    </source>
</evidence>
<proteinExistence type="predicted"/>